<dbReference type="InterPro" id="IPR053230">
    <property type="entry name" value="Trans_reg_galc"/>
</dbReference>
<dbReference type="AlphaFoldDB" id="A0A0D2BFQ3"/>
<dbReference type="GeneID" id="27363462"/>
<feature type="region of interest" description="Disordered" evidence="2">
    <location>
        <begin position="374"/>
        <end position="393"/>
    </location>
</feature>
<dbReference type="PANTHER" id="PTHR47654">
    <property type="entry name" value="ZN(II)2CYS6 TRANSCRIPTION FACTOR (EUROFUNG)-RELATED"/>
    <property type="match status" value="1"/>
</dbReference>
<dbReference type="PANTHER" id="PTHR47654:SF5">
    <property type="entry name" value="TRANSCRIPTION FACTOR DOMAIN-CONTAINING PROTEIN"/>
    <property type="match status" value="1"/>
</dbReference>
<dbReference type="GO" id="GO:0006351">
    <property type="term" value="P:DNA-templated transcription"/>
    <property type="evidence" value="ECO:0007669"/>
    <property type="project" value="InterPro"/>
</dbReference>
<gene>
    <name evidence="4" type="ORF">PV06_11388</name>
</gene>
<evidence type="ECO:0000256" key="1">
    <source>
        <dbReference type="ARBA" id="ARBA00023242"/>
    </source>
</evidence>
<feature type="domain" description="Xylanolytic transcriptional activator regulatory" evidence="3">
    <location>
        <begin position="303"/>
        <end position="378"/>
    </location>
</feature>
<reference evidence="4 5" key="1">
    <citation type="submission" date="2015-01" db="EMBL/GenBank/DDBJ databases">
        <title>The Genome Sequence of Exophiala oligosperma CBS72588.</title>
        <authorList>
            <consortium name="The Broad Institute Genomics Platform"/>
            <person name="Cuomo C."/>
            <person name="de Hoog S."/>
            <person name="Gorbushina A."/>
            <person name="Stielow B."/>
            <person name="Teixiera M."/>
            <person name="Abouelleil A."/>
            <person name="Chapman S.B."/>
            <person name="Priest M."/>
            <person name="Young S.K."/>
            <person name="Wortman J."/>
            <person name="Nusbaum C."/>
            <person name="Birren B."/>
        </authorList>
    </citation>
    <scope>NUCLEOTIDE SEQUENCE [LARGE SCALE GENOMIC DNA]</scope>
    <source>
        <strain evidence="4 5">CBS 72588</strain>
    </source>
</reference>
<dbReference type="EMBL" id="KN847361">
    <property type="protein sequence ID" value="KIW36337.1"/>
    <property type="molecule type" value="Genomic_DNA"/>
</dbReference>
<dbReference type="InterPro" id="IPR007219">
    <property type="entry name" value="XnlR_reg_dom"/>
</dbReference>
<dbReference type="HOGENOM" id="CLU_702146_0_0_1"/>
<evidence type="ECO:0000313" key="4">
    <source>
        <dbReference type="EMBL" id="KIW36337.1"/>
    </source>
</evidence>
<protein>
    <recommendedName>
        <fullName evidence="3">Xylanolytic transcriptional activator regulatory domain-containing protein</fullName>
    </recommendedName>
</protein>
<keyword evidence="5" id="KW-1185">Reference proteome</keyword>
<dbReference type="Proteomes" id="UP000053342">
    <property type="component" value="Unassembled WGS sequence"/>
</dbReference>
<dbReference type="GO" id="GO:0003677">
    <property type="term" value="F:DNA binding"/>
    <property type="evidence" value="ECO:0007669"/>
    <property type="project" value="InterPro"/>
</dbReference>
<dbReference type="SMART" id="SM00906">
    <property type="entry name" value="Fungal_trans"/>
    <property type="match status" value="1"/>
</dbReference>
<sequence>MIKRSASMATGIVRGTKSLSSFNRPMNAPLTYLYRELARSLQYIKELRVKNSLLLQALKDLATSPNLDLNESARVNDCIKKCDPGVRDTSSMTPSTRTDDGFGFPTSPKQTLAGEHNVDASVGSPGRQDLLSHSIDIGRGGGSAGFMGKVSEISWLAQASSYLVTSPDKHSARRKNVPGQECIDYLNYLMDDEDLLSIDEDSHRSAEISVQASSISPWPNVPYVGPARMVRSNKSYVGHRIKVVASRIADDDSGIENHLVYYARSRALGLDHRVMPDHIAMGSIMSTGLLSFYLFTNGSITRAWSLVRLALRNASTLGLHLKVVDTVLSPAQLRERARTWYALYGLEVAMSEVLGRPPSVSLVHTAIPLDLLETDPNADGCGQPNELGTRSSD</sequence>
<name>A0A0D2BFQ3_9EURO</name>
<proteinExistence type="predicted"/>
<evidence type="ECO:0000256" key="2">
    <source>
        <dbReference type="SAM" id="MobiDB-lite"/>
    </source>
</evidence>
<dbReference type="OrthoDB" id="5296287at2759"/>
<accession>A0A0D2BFQ3</accession>
<dbReference type="VEuPathDB" id="FungiDB:PV06_11388"/>
<dbReference type="GO" id="GO:0008270">
    <property type="term" value="F:zinc ion binding"/>
    <property type="evidence" value="ECO:0007669"/>
    <property type="project" value="InterPro"/>
</dbReference>
<dbReference type="RefSeq" id="XP_016256553.1">
    <property type="nucleotide sequence ID" value="XM_016413053.1"/>
</dbReference>
<feature type="region of interest" description="Disordered" evidence="2">
    <location>
        <begin position="86"/>
        <end position="110"/>
    </location>
</feature>
<evidence type="ECO:0000259" key="3">
    <source>
        <dbReference type="SMART" id="SM00906"/>
    </source>
</evidence>
<organism evidence="4 5">
    <name type="scientific">Exophiala oligosperma</name>
    <dbReference type="NCBI Taxonomy" id="215243"/>
    <lineage>
        <taxon>Eukaryota</taxon>
        <taxon>Fungi</taxon>
        <taxon>Dikarya</taxon>
        <taxon>Ascomycota</taxon>
        <taxon>Pezizomycotina</taxon>
        <taxon>Eurotiomycetes</taxon>
        <taxon>Chaetothyriomycetidae</taxon>
        <taxon>Chaetothyriales</taxon>
        <taxon>Herpotrichiellaceae</taxon>
        <taxon>Exophiala</taxon>
    </lineage>
</organism>
<evidence type="ECO:0000313" key="5">
    <source>
        <dbReference type="Proteomes" id="UP000053342"/>
    </source>
</evidence>
<dbReference type="Pfam" id="PF04082">
    <property type="entry name" value="Fungal_trans"/>
    <property type="match status" value="1"/>
</dbReference>
<dbReference type="CDD" id="cd12148">
    <property type="entry name" value="fungal_TF_MHR"/>
    <property type="match status" value="1"/>
</dbReference>
<keyword evidence="1" id="KW-0539">Nucleus</keyword>